<dbReference type="InterPro" id="IPR027417">
    <property type="entry name" value="P-loop_NTPase"/>
</dbReference>
<keyword evidence="3" id="KW-0963">Cytoplasm</keyword>
<protein>
    <submittedName>
        <fullName evidence="12">ATP-dependent protease ATPase subunit HslU</fullName>
    </submittedName>
</protein>
<feature type="transmembrane region" description="Helical" evidence="10">
    <location>
        <begin position="164"/>
        <end position="190"/>
    </location>
</feature>
<dbReference type="Pfam" id="PF07724">
    <property type="entry name" value="AAA_2"/>
    <property type="match status" value="1"/>
</dbReference>
<comment type="caution">
    <text evidence="12">The sequence shown here is derived from an EMBL/GenBank/DDBJ whole genome shotgun (WGS) entry which is preliminary data.</text>
</comment>
<comment type="subcellular location">
    <subcellularLocation>
        <location evidence="1">Membrane</location>
        <topology evidence="1">Multi-pass membrane protein</topology>
    </subcellularLocation>
</comment>
<dbReference type="PANTHER" id="PTHR42718">
    <property type="entry name" value="MAJOR FACILITATOR SUPERFAMILY MULTIDRUG TRANSPORTER MFSC"/>
    <property type="match status" value="1"/>
</dbReference>
<feature type="domain" description="Major facilitator superfamily (MFS) profile" evidence="11">
    <location>
        <begin position="1"/>
        <end position="340"/>
    </location>
</feature>
<evidence type="ECO:0000313" key="12">
    <source>
        <dbReference type="EMBL" id="OIQ93289.1"/>
    </source>
</evidence>
<keyword evidence="4 10" id="KW-0812">Transmembrane</keyword>
<keyword evidence="12" id="KW-0645">Protease</keyword>
<dbReference type="InterPro" id="IPR011701">
    <property type="entry name" value="MFS"/>
</dbReference>
<feature type="transmembrane region" description="Helical" evidence="10">
    <location>
        <begin position="230"/>
        <end position="252"/>
    </location>
</feature>
<dbReference type="GO" id="GO:0016020">
    <property type="term" value="C:membrane"/>
    <property type="evidence" value="ECO:0007669"/>
    <property type="project" value="UniProtKB-SubCell"/>
</dbReference>
<sequence>MPSLLTARALQGLGASGIMSVNSALIRFVYPSRLLGRGFGHNALVVATAFTLGPTIASGILAMGPWPWLFAVNIPFGLIAMGIGLKTLPHTPRAVHAFDFPGALLAASCLGLFILGIGSAAHKASFGLVSTELAAAVLLGWALIHRHADHPAPMLPIDLFRRPVFALSAATSVCSFAVQGLAFVSLPFYFEDILQRTQVETGFFMTPWPLVVAFMAPIGGRLSDRYSAGILGGLGLVLLGLGMSLLATLPAAPSVADIVWRMAICGFGFGFFQTPNIKTLMSSAPPHRSGGASGIVATARLTGQTIGAARAALCFGLAGRDGARLLVDEEAARHLNDEELRSQAVQRVEQHGIVFLDEIDKIASRASMQGADVSRQGVQRDLLPLVEGTTVSTKYGMVKTDHVLFIASGAFHVAKPADLIPELQGRFPIRVELDSLSVDDFVAILTATDASLVKQYQALLATDGVELDFADDGIRRLAEIAHGVNETTENIGARRLHTVIERLLEDVSFHADGAQPRALRVDAAFVDQRLGEIARDEDLTRFVL</sequence>
<dbReference type="SUPFAM" id="SSF103473">
    <property type="entry name" value="MFS general substrate transporter"/>
    <property type="match status" value="1"/>
</dbReference>
<dbReference type="InterPro" id="IPR036259">
    <property type="entry name" value="MFS_trans_sf"/>
</dbReference>
<feature type="transmembrane region" description="Helical" evidence="10">
    <location>
        <begin position="97"/>
        <end position="118"/>
    </location>
</feature>
<evidence type="ECO:0000256" key="1">
    <source>
        <dbReference type="ARBA" id="ARBA00004141"/>
    </source>
</evidence>
<feature type="transmembrane region" description="Helical" evidence="10">
    <location>
        <begin position="12"/>
        <end position="30"/>
    </location>
</feature>
<reference evidence="12" key="1">
    <citation type="submission" date="2016-10" db="EMBL/GenBank/DDBJ databases">
        <title>Sequence of Gallionella enrichment culture.</title>
        <authorList>
            <person name="Poehlein A."/>
            <person name="Muehling M."/>
            <person name="Daniel R."/>
        </authorList>
    </citation>
    <scope>NUCLEOTIDE SEQUENCE</scope>
</reference>
<evidence type="ECO:0000256" key="7">
    <source>
        <dbReference type="ARBA" id="ARBA00022989"/>
    </source>
</evidence>
<evidence type="ECO:0000259" key="11">
    <source>
        <dbReference type="PROSITE" id="PS50850"/>
    </source>
</evidence>
<keyword evidence="6" id="KW-0067">ATP-binding</keyword>
<evidence type="ECO:0000256" key="9">
    <source>
        <dbReference type="ARBA" id="ARBA00023186"/>
    </source>
</evidence>
<dbReference type="PROSITE" id="PS50850">
    <property type="entry name" value="MFS"/>
    <property type="match status" value="1"/>
</dbReference>
<dbReference type="GO" id="GO:0022857">
    <property type="term" value="F:transmembrane transporter activity"/>
    <property type="evidence" value="ECO:0007669"/>
    <property type="project" value="InterPro"/>
</dbReference>
<dbReference type="CDD" id="cd17321">
    <property type="entry name" value="MFS_MMR_MDR_like"/>
    <property type="match status" value="1"/>
</dbReference>
<dbReference type="SMART" id="SM01086">
    <property type="entry name" value="ClpB_D2-small"/>
    <property type="match status" value="1"/>
</dbReference>
<evidence type="ECO:0000256" key="3">
    <source>
        <dbReference type="ARBA" id="ARBA00022490"/>
    </source>
</evidence>
<dbReference type="SUPFAM" id="SSF52540">
    <property type="entry name" value="P-loop containing nucleoside triphosphate hydrolases"/>
    <property type="match status" value="1"/>
</dbReference>
<dbReference type="GO" id="GO:0006508">
    <property type="term" value="P:proteolysis"/>
    <property type="evidence" value="ECO:0007669"/>
    <property type="project" value="UniProtKB-KW"/>
</dbReference>
<feature type="transmembrane region" description="Helical" evidence="10">
    <location>
        <begin position="42"/>
        <end position="62"/>
    </location>
</feature>
<dbReference type="InterPro" id="IPR020846">
    <property type="entry name" value="MFS_dom"/>
</dbReference>
<evidence type="ECO:0000256" key="8">
    <source>
        <dbReference type="ARBA" id="ARBA00023136"/>
    </source>
</evidence>
<dbReference type="Gene3D" id="1.10.8.60">
    <property type="match status" value="1"/>
</dbReference>
<dbReference type="GO" id="GO:0008233">
    <property type="term" value="F:peptidase activity"/>
    <property type="evidence" value="ECO:0007669"/>
    <property type="project" value="UniProtKB-KW"/>
</dbReference>
<dbReference type="InterPro" id="IPR003959">
    <property type="entry name" value="ATPase_AAA_core"/>
</dbReference>
<evidence type="ECO:0000256" key="5">
    <source>
        <dbReference type="ARBA" id="ARBA00022741"/>
    </source>
</evidence>
<evidence type="ECO:0000256" key="6">
    <source>
        <dbReference type="ARBA" id="ARBA00022840"/>
    </source>
</evidence>
<dbReference type="GO" id="GO:0016887">
    <property type="term" value="F:ATP hydrolysis activity"/>
    <property type="evidence" value="ECO:0007669"/>
    <property type="project" value="InterPro"/>
</dbReference>
<keyword evidence="7 10" id="KW-1133">Transmembrane helix</keyword>
<keyword evidence="5" id="KW-0547">Nucleotide-binding</keyword>
<evidence type="ECO:0000256" key="4">
    <source>
        <dbReference type="ARBA" id="ARBA00022692"/>
    </source>
</evidence>
<gene>
    <name evidence="12" type="primary">hslU_2</name>
    <name evidence="12" type="ORF">GALL_248110</name>
</gene>
<dbReference type="InterPro" id="IPR019489">
    <property type="entry name" value="Clp_ATPase_C"/>
</dbReference>
<dbReference type="Gene3D" id="1.20.1250.20">
    <property type="entry name" value="MFS general substrate transporter like domains"/>
    <property type="match status" value="2"/>
</dbReference>
<dbReference type="PANTHER" id="PTHR42718:SF9">
    <property type="entry name" value="MAJOR FACILITATOR SUPERFAMILY MULTIDRUG TRANSPORTER MFSC"/>
    <property type="match status" value="1"/>
</dbReference>
<dbReference type="GO" id="GO:0005524">
    <property type="term" value="F:ATP binding"/>
    <property type="evidence" value="ECO:0007669"/>
    <property type="project" value="UniProtKB-KW"/>
</dbReference>
<keyword evidence="8 10" id="KW-0472">Membrane</keyword>
<keyword evidence="2" id="KW-0813">Transport</keyword>
<dbReference type="AlphaFoldDB" id="A0A1J5RBY8"/>
<feature type="transmembrane region" description="Helical" evidence="10">
    <location>
        <begin position="202"/>
        <end position="218"/>
    </location>
</feature>
<dbReference type="EMBL" id="MLJW01000211">
    <property type="protein sequence ID" value="OIQ93289.1"/>
    <property type="molecule type" value="Genomic_DNA"/>
</dbReference>
<keyword evidence="9" id="KW-0143">Chaperone</keyword>
<accession>A0A1J5RBY8</accession>
<dbReference type="Gene3D" id="3.40.50.300">
    <property type="entry name" value="P-loop containing nucleotide triphosphate hydrolases"/>
    <property type="match status" value="1"/>
</dbReference>
<evidence type="ECO:0000256" key="10">
    <source>
        <dbReference type="SAM" id="Phobius"/>
    </source>
</evidence>
<proteinExistence type="predicted"/>
<dbReference type="FunFam" id="3.40.50.300:FF:000213">
    <property type="entry name" value="ATP-dependent protease ATPase subunit HslU"/>
    <property type="match status" value="1"/>
</dbReference>
<feature type="transmembrane region" description="Helical" evidence="10">
    <location>
        <begin position="68"/>
        <end position="85"/>
    </location>
</feature>
<keyword evidence="12" id="KW-0378">Hydrolase</keyword>
<evidence type="ECO:0000256" key="2">
    <source>
        <dbReference type="ARBA" id="ARBA00022448"/>
    </source>
</evidence>
<dbReference type="Pfam" id="PF07690">
    <property type="entry name" value="MFS_1"/>
    <property type="match status" value="1"/>
</dbReference>
<name>A0A1J5RBY8_9ZZZZ</name>
<feature type="transmembrane region" description="Helical" evidence="10">
    <location>
        <begin position="124"/>
        <end position="144"/>
    </location>
</feature>
<organism evidence="12">
    <name type="scientific">mine drainage metagenome</name>
    <dbReference type="NCBI Taxonomy" id="410659"/>
    <lineage>
        <taxon>unclassified sequences</taxon>
        <taxon>metagenomes</taxon>
        <taxon>ecological metagenomes</taxon>
    </lineage>
</organism>